<dbReference type="SMART" id="SM00450">
    <property type="entry name" value="RHOD"/>
    <property type="match status" value="1"/>
</dbReference>
<feature type="domain" description="Rhodanese" evidence="1">
    <location>
        <begin position="27"/>
        <end position="114"/>
    </location>
</feature>
<dbReference type="SUPFAM" id="SSF52821">
    <property type="entry name" value="Rhodanese/Cell cycle control phosphatase"/>
    <property type="match status" value="1"/>
</dbReference>
<reference evidence="2 3" key="1">
    <citation type="submission" date="2018-08" db="EMBL/GenBank/DDBJ databases">
        <title>Meiothermus cateniformans JCM 15151 genome sequencing project.</title>
        <authorList>
            <person name="Da Costa M.S."/>
            <person name="Albuquerque L."/>
            <person name="Raposo P."/>
            <person name="Froufe H.J.C."/>
            <person name="Barroso C.S."/>
            <person name="Egas C."/>
        </authorList>
    </citation>
    <scope>NUCLEOTIDE SEQUENCE [LARGE SCALE GENOMIC DNA]</scope>
    <source>
        <strain evidence="2 3">JCM 15151</strain>
    </source>
</reference>
<dbReference type="InterPro" id="IPR036873">
    <property type="entry name" value="Rhodanese-like_dom_sf"/>
</dbReference>
<dbReference type="EMBL" id="QWKX01000046">
    <property type="protein sequence ID" value="RIH76275.1"/>
    <property type="molecule type" value="Genomic_DNA"/>
</dbReference>
<dbReference type="InterPro" id="IPR001763">
    <property type="entry name" value="Rhodanese-like_dom"/>
</dbReference>
<dbReference type="AlphaFoldDB" id="A0A399DVR3"/>
<dbReference type="EC" id="2.8.1.1" evidence="2"/>
<comment type="caution">
    <text evidence="2">The sequence shown here is derived from an EMBL/GenBank/DDBJ whole genome shotgun (WGS) entry which is preliminary data.</text>
</comment>
<evidence type="ECO:0000259" key="1">
    <source>
        <dbReference type="PROSITE" id="PS50206"/>
    </source>
</evidence>
<evidence type="ECO:0000313" key="2">
    <source>
        <dbReference type="EMBL" id="RIH76275.1"/>
    </source>
</evidence>
<dbReference type="InterPro" id="IPR050229">
    <property type="entry name" value="GlpE_sulfurtransferase"/>
</dbReference>
<protein>
    <submittedName>
        <fullName evidence="2">Thiosulfate sulfurtransferase GlpE</fullName>
        <ecNumber evidence="2">2.8.1.1</ecNumber>
    </submittedName>
</protein>
<dbReference type="GO" id="GO:0004792">
    <property type="term" value="F:thiosulfate-cyanide sulfurtransferase activity"/>
    <property type="evidence" value="ECO:0007669"/>
    <property type="project" value="UniProtKB-EC"/>
</dbReference>
<dbReference type="PROSITE" id="PS50206">
    <property type="entry name" value="RHODANESE_3"/>
    <property type="match status" value="1"/>
</dbReference>
<dbReference type="PANTHER" id="PTHR43031">
    <property type="entry name" value="FAD-DEPENDENT OXIDOREDUCTASE"/>
    <property type="match status" value="1"/>
</dbReference>
<dbReference type="Proteomes" id="UP000266089">
    <property type="component" value="Unassembled WGS sequence"/>
</dbReference>
<gene>
    <name evidence="2" type="primary">glpE_5</name>
    <name evidence="2" type="ORF">Mcate_01824</name>
</gene>
<accession>A0A399DVR3</accession>
<evidence type="ECO:0000313" key="3">
    <source>
        <dbReference type="Proteomes" id="UP000266089"/>
    </source>
</evidence>
<keyword evidence="2" id="KW-0808">Transferase</keyword>
<proteinExistence type="predicted"/>
<sequence length="119" mass="13120">MWGWFRNLLGLGPRVPRISALEAQEKLRAGALLIDVRTPLERKLSKIPGSQGLPLAELARRWESLPKDRPIICFCESGSRSQQAAEFLAEKGLEVYNLAGGISAWQAAGLPVKKGDLQR</sequence>
<dbReference type="Pfam" id="PF00581">
    <property type="entry name" value="Rhodanese"/>
    <property type="match status" value="1"/>
</dbReference>
<dbReference type="CDD" id="cd00158">
    <property type="entry name" value="RHOD"/>
    <property type="match status" value="1"/>
</dbReference>
<dbReference type="OrthoDB" id="9800872at2"/>
<dbReference type="PANTHER" id="PTHR43031:SF1">
    <property type="entry name" value="PYRIDINE NUCLEOTIDE-DISULPHIDE OXIDOREDUCTASE"/>
    <property type="match status" value="1"/>
</dbReference>
<dbReference type="Gene3D" id="3.40.250.10">
    <property type="entry name" value="Rhodanese-like domain"/>
    <property type="match status" value="1"/>
</dbReference>
<name>A0A399DVR3_9DEIN</name>
<dbReference type="RefSeq" id="WP_119361688.1">
    <property type="nucleotide sequence ID" value="NZ_JBHSXZ010000066.1"/>
</dbReference>
<organism evidence="2 3">
    <name type="scientific">Meiothermus taiwanensis</name>
    <dbReference type="NCBI Taxonomy" id="172827"/>
    <lineage>
        <taxon>Bacteria</taxon>
        <taxon>Thermotogati</taxon>
        <taxon>Deinococcota</taxon>
        <taxon>Deinococci</taxon>
        <taxon>Thermales</taxon>
        <taxon>Thermaceae</taxon>
        <taxon>Meiothermus</taxon>
    </lineage>
</organism>